<evidence type="ECO:0000259" key="7">
    <source>
        <dbReference type="SMART" id="SM00849"/>
    </source>
</evidence>
<organism evidence="8 9">
    <name type="scientific">Pseudomonas chlororaphis</name>
    <dbReference type="NCBI Taxonomy" id="587753"/>
    <lineage>
        <taxon>Bacteria</taxon>
        <taxon>Pseudomonadati</taxon>
        <taxon>Pseudomonadota</taxon>
        <taxon>Gammaproteobacteria</taxon>
        <taxon>Pseudomonadales</taxon>
        <taxon>Pseudomonadaceae</taxon>
        <taxon>Pseudomonas</taxon>
    </lineage>
</organism>
<feature type="transmembrane region" description="Helical" evidence="6">
    <location>
        <begin position="333"/>
        <end position="353"/>
    </location>
</feature>
<dbReference type="Pfam" id="PF13567">
    <property type="entry name" value="DUF4131"/>
    <property type="match status" value="1"/>
</dbReference>
<dbReference type="NCBIfam" id="TIGR00360">
    <property type="entry name" value="ComEC_N-term"/>
    <property type="match status" value="1"/>
</dbReference>
<dbReference type="AlphaFoldDB" id="A0A0D5Y462"/>
<evidence type="ECO:0000256" key="4">
    <source>
        <dbReference type="ARBA" id="ARBA00022989"/>
    </source>
</evidence>
<dbReference type="PANTHER" id="PTHR30619:SF1">
    <property type="entry name" value="RECOMBINATION PROTEIN 2"/>
    <property type="match status" value="1"/>
</dbReference>
<feature type="domain" description="Metallo-beta-lactamase" evidence="7">
    <location>
        <begin position="507"/>
        <end position="691"/>
    </location>
</feature>
<dbReference type="InterPro" id="IPR004477">
    <property type="entry name" value="ComEC_N"/>
</dbReference>
<proteinExistence type="predicted"/>
<evidence type="ECO:0000256" key="6">
    <source>
        <dbReference type="SAM" id="Phobius"/>
    </source>
</evidence>
<dbReference type="GO" id="GO:0005886">
    <property type="term" value="C:plasma membrane"/>
    <property type="evidence" value="ECO:0007669"/>
    <property type="project" value="UniProtKB-SubCell"/>
</dbReference>
<protein>
    <submittedName>
        <fullName evidence="8">Competence protein ComEC</fullName>
    </submittedName>
</protein>
<dbReference type="NCBIfam" id="TIGR00361">
    <property type="entry name" value="ComEC_Rec2"/>
    <property type="match status" value="1"/>
</dbReference>
<dbReference type="EMBL" id="CP011110">
    <property type="protein sequence ID" value="AKA25764.1"/>
    <property type="molecule type" value="Genomic_DNA"/>
</dbReference>
<keyword evidence="4 6" id="KW-1133">Transmembrane helix</keyword>
<feature type="transmembrane region" description="Helical" evidence="6">
    <location>
        <begin position="453"/>
        <end position="474"/>
    </location>
</feature>
<feature type="transmembrane region" description="Helical" evidence="6">
    <location>
        <begin position="396"/>
        <end position="414"/>
    </location>
</feature>
<dbReference type="Pfam" id="PF00753">
    <property type="entry name" value="Lactamase_B"/>
    <property type="match status" value="1"/>
</dbReference>
<gene>
    <name evidence="8" type="ORF">PCL1606_43170</name>
</gene>
<dbReference type="CDD" id="cd07731">
    <property type="entry name" value="ComA-like_MBL-fold"/>
    <property type="match status" value="1"/>
</dbReference>
<dbReference type="InterPro" id="IPR035681">
    <property type="entry name" value="ComA-like_MBL"/>
</dbReference>
<dbReference type="Proteomes" id="UP000032748">
    <property type="component" value="Chromosome"/>
</dbReference>
<feature type="transmembrane region" description="Helical" evidence="6">
    <location>
        <begin position="308"/>
        <end position="327"/>
    </location>
</feature>
<dbReference type="Pfam" id="PF03772">
    <property type="entry name" value="Competence"/>
    <property type="match status" value="1"/>
</dbReference>
<dbReference type="InterPro" id="IPR004797">
    <property type="entry name" value="Competence_ComEC/Rec2"/>
</dbReference>
<reference evidence="8 9" key="1">
    <citation type="journal article" date="2015" name="Mol. Plant Microbe Interact.">
        <title>Comparative Genomic Analysis of Pseudomonas chlororaphis PCL1606 Reveals New Insight into Antifungal Compounds Involved in Biocontrol.</title>
        <authorList>
            <person name="Calderon C.E."/>
            <person name="Ramos C."/>
            <person name="de Vicente A."/>
            <person name="Cazorla F.M."/>
        </authorList>
    </citation>
    <scope>NUCLEOTIDE SEQUENCE [LARGE SCALE GENOMIC DNA]</scope>
    <source>
        <strain evidence="8 9">PCL1606</strain>
    </source>
</reference>
<evidence type="ECO:0000313" key="9">
    <source>
        <dbReference type="Proteomes" id="UP000032748"/>
    </source>
</evidence>
<evidence type="ECO:0000256" key="3">
    <source>
        <dbReference type="ARBA" id="ARBA00022692"/>
    </source>
</evidence>
<dbReference type="SMART" id="SM00849">
    <property type="entry name" value="Lactamase_B"/>
    <property type="match status" value="1"/>
</dbReference>
<evidence type="ECO:0000313" key="8">
    <source>
        <dbReference type="EMBL" id="AKA25764.1"/>
    </source>
</evidence>
<accession>A0A0D5Y462</accession>
<dbReference type="KEGG" id="pcz:PCL1606_43170"/>
<keyword evidence="3 6" id="KW-0812">Transmembrane</keyword>
<keyword evidence="5 6" id="KW-0472">Membrane</keyword>
<evidence type="ECO:0000256" key="2">
    <source>
        <dbReference type="ARBA" id="ARBA00022475"/>
    </source>
</evidence>
<comment type="subcellular location">
    <subcellularLocation>
        <location evidence="1">Cell membrane</location>
        <topology evidence="1">Multi-pass membrane protein</topology>
    </subcellularLocation>
</comment>
<feature type="transmembrane region" description="Helical" evidence="6">
    <location>
        <begin position="262"/>
        <end position="287"/>
    </location>
</feature>
<feature type="transmembrane region" description="Helical" evidence="6">
    <location>
        <begin position="421"/>
        <end position="441"/>
    </location>
</feature>
<dbReference type="PATRIC" id="fig|587753.10.peg.4315"/>
<dbReference type="PANTHER" id="PTHR30619">
    <property type="entry name" value="DNA INTERNALIZATION/COMPETENCE PROTEIN COMEC/REC2"/>
    <property type="match status" value="1"/>
</dbReference>
<dbReference type="Gene3D" id="3.60.15.10">
    <property type="entry name" value="Ribonuclease Z/Hydroxyacylglutathione hydrolase-like"/>
    <property type="match status" value="1"/>
</dbReference>
<evidence type="ECO:0000256" key="1">
    <source>
        <dbReference type="ARBA" id="ARBA00004651"/>
    </source>
</evidence>
<evidence type="ECO:0000256" key="5">
    <source>
        <dbReference type="ARBA" id="ARBA00023136"/>
    </source>
</evidence>
<feature type="transmembrane region" description="Helical" evidence="6">
    <location>
        <begin position="36"/>
        <end position="63"/>
    </location>
</feature>
<keyword evidence="2" id="KW-1003">Cell membrane</keyword>
<name>A0A0D5Y462_9PSED</name>
<sequence>MLKDGLMRIAMLALATGLLTLRFLPALPAFGWLVALVVLALMLLPFRSYPVALFLFGLVWACASAQRALDDRLSEPLDGQTRWLEGRVVGLPQQADGILRFELEDGRARRGPIPRRLRLAWYGGPPLHSGERWRLAVKLKRPVGLVNLQAFDHEAWLLAQRIGATGTVKDGQRLVATEGGWRARIRQRLLQVEAHGRGGGLAALVLGDGSGLSREDWRVLQDTGTVHLMVISGQHISLLAAVMYALVAGLARYGLWPMRWPWLPWACGLAFASALGYGLLAGFDVPVRRACVMVALVLIWRLRFRHLGAWWPFLLALNAVLLFEPLASLQPGFWLSFTAVAVLILVFGGRLGGWRWWQSWTRIQWLIAIGLCPVLLALGLPISLSGPLANLLAEPWISLLVLPPALLGTLFLAVPWLGEGLLWLAGGLLDLLFRGLGLLAARWPAWIAPDIPLWAWGISALGALLLLLPAGVPLRSLGWPMLLLMVFPPKNTLPYGQAQVWQLDVGQGLAVVIRTREHALLYDAGPRFGDSDLGERVVLPSLRKLGIERLDLMLLSHADADHAGGADAVLRGLPVARLLGGDPEGLPAHLSAQPCASGEQWQWDGVRFSLWQWSQARTGNQKSCVLQVEARGERLLLTGDIDAQAERALLDTPLAVQTHWLQAPHHGSRSSSSVALLKALAPSAVLISRGHGNGFGHPHPQVVERYRQQGTTLYDSARHGALQVMLGTYAEPVSLRAQRRFWRKWPLSP</sequence>
<dbReference type="GO" id="GO:0030420">
    <property type="term" value="P:establishment of competence for transformation"/>
    <property type="evidence" value="ECO:0007669"/>
    <property type="project" value="InterPro"/>
</dbReference>
<feature type="transmembrane region" description="Helical" evidence="6">
    <location>
        <begin position="365"/>
        <end position="384"/>
    </location>
</feature>
<dbReference type="InterPro" id="IPR052159">
    <property type="entry name" value="Competence_DNA_uptake"/>
</dbReference>
<dbReference type="InterPro" id="IPR001279">
    <property type="entry name" value="Metallo-B-lactamas"/>
</dbReference>
<dbReference type="InterPro" id="IPR036866">
    <property type="entry name" value="RibonucZ/Hydroxyglut_hydro"/>
</dbReference>
<dbReference type="InterPro" id="IPR025405">
    <property type="entry name" value="DUF4131"/>
</dbReference>
<dbReference type="SUPFAM" id="SSF56281">
    <property type="entry name" value="Metallo-hydrolase/oxidoreductase"/>
    <property type="match status" value="1"/>
</dbReference>